<dbReference type="AlphaFoldDB" id="A0A6L2LD83"/>
<name>A0A6L2LD83_TANCI</name>
<dbReference type="EMBL" id="BKCJ010003954">
    <property type="protein sequence ID" value="GEU58154.1"/>
    <property type="molecule type" value="Genomic_DNA"/>
</dbReference>
<organism evidence="1">
    <name type="scientific">Tanacetum cinerariifolium</name>
    <name type="common">Dalmatian daisy</name>
    <name type="synonym">Chrysanthemum cinerariifolium</name>
    <dbReference type="NCBI Taxonomy" id="118510"/>
    <lineage>
        <taxon>Eukaryota</taxon>
        <taxon>Viridiplantae</taxon>
        <taxon>Streptophyta</taxon>
        <taxon>Embryophyta</taxon>
        <taxon>Tracheophyta</taxon>
        <taxon>Spermatophyta</taxon>
        <taxon>Magnoliopsida</taxon>
        <taxon>eudicotyledons</taxon>
        <taxon>Gunneridae</taxon>
        <taxon>Pentapetalae</taxon>
        <taxon>asterids</taxon>
        <taxon>campanulids</taxon>
        <taxon>Asterales</taxon>
        <taxon>Asteraceae</taxon>
        <taxon>Asteroideae</taxon>
        <taxon>Anthemideae</taxon>
        <taxon>Anthemidinae</taxon>
        <taxon>Tanacetum</taxon>
    </lineage>
</organism>
<accession>A0A6L2LD83</accession>
<evidence type="ECO:0000313" key="1">
    <source>
        <dbReference type="EMBL" id="GEU58154.1"/>
    </source>
</evidence>
<protein>
    <submittedName>
        <fullName evidence="1">Uncharacterized protein</fullName>
    </submittedName>
</protein>
<reference evidence="1" key="1">
    <citation type="journal article" date="2019" name="Sci. Rep.">
        <title>Draft genome of Tanacetum cinerariifolium, the natural source of mosquito coil.</title>
        <authorList>
            <person name="Yamashiro T."/>
            <person name="Shiraishi A."/>
            <person name="Satake H."/>
            <person name="Nakayama K."/>
        </authorList>
    </citation>
    <scope>NUCLEOTIDE SEQUENCE</scope>
</reference>
<gene>
    <name evidence="1" type="ORF">Tci_030132</name>
</gene>
<proteinExistence type="predicted"/>
<sequence>MSLWLAVISNCNPLFNLRKACLQKDMTTAYKMAEENVPAPTKTDEQLVPVKARLHIGKSNLLMDLQKMQKESNISSLSGHPTEHQLLHFQPDELWFTLDADLLCSALEITPKDSTHPFVAPPFGDLVIDFVNARVTFQLV</sequence>
<comment type="caution">
    <text evidence="1">The sequence shown here is derived from an EMBL/GenBank/DDBJ whole genome shotgun (WGS) entry which is preliminary data.</text>
</comment>